<dbReference type="KEGG" id="scor:J3U87_27830"/>
<dbReference type="Proteomes" id="UP000663929">
    <property type="component" value="Chromosome"/>
</dbReference>
<dbReference type="RefSeq" id="WP_237379048.1">
    <property type="nucleotide sequence ID" value="NZ_CP071793.1"/>
</dbReference>
<organism evidence="1 2">
    <name type="scientific">Sulfidibacter corallicola</name>
    <dbReference type="NCBI Taxonomy" id="2818388"/>
    <lineage>
        <taxon>Bacteria</taxon>
        <taxon>Pseudomonadati</taxon>
        <taxon>Acidobacteriota</taxon>
        <taxon>Holophagae</taxon>
        <taxon>Acanthopleuribacterales</taxon>
        <taxon>Acanthopleuribacteraceae</taxon>
        <taxon>Sulfidibacter</taxon>
    </lineage>
</organism>
<dbReference type="AlphaFoldDB" id="A0A8A4TIG8"/>
<reference evidence="1" key="1">
    <citation type="submission" date="2021-03" db="EMBL/GenBank/DDBJ databases">
        <title>Acanthopleuribacteraceae sp. M133.</title>
        <authorList>
            <person name="Wang G."/>
        </authorList>
    </citation>
    <scope>NUCLEOTIDE SEQUENCE</scope>
    <source>
        <strain evidence="1">M133</strain>
    </source>
</reference>
<name>A0A8A4TIG8_SULCO</name>
<dbReference type="EMBL" id="CP071793">
    <property type="protein sequence ID" value="QTD49413.1"/>
    <property type="molecule type" value="Genomic_DNA"/>
</dbReference>
<keyword evidence="2" id="KW-1185">Reference proteome</keyword>
<proteinExistence type="predicted"/>
<gene>
    <name evidence="1" type="ORF">J3U87_27830</name>
</gene>
<sequence>MANTIREYEGLIKINDLTTQKVDQILKLFVSKELEYDLYESQLEVQYTGRDFNRSFEKILIELAQIIIDATGEITCQIDDDENGLSFEYYTINNGRLFCQEGKIQRGAARIVE</sequence>
<evidence type="ECO:0000313" key="2">
    <source>
        <dbReference type="Proteomes" id="UP000663929"/>
    </source>
</evidence>
<accession>A0A8A4TIG8</accession>
<protein>
    <submittedName>
        <fullName evidence="1">Uncharacterized protein</fullName>
    </submittedName>
</protein>
<evidence type="ECO:0000313" key="1">
    <source>
        <dbReference type="EMBL" id="QTD49413.1"/>
    </source>
</evidence>